<evidence type="ECO:0000256" key="9">
    <source>
        <dbReference type="ARBA" id="ARBA00022840"/>
    </source>
</evidence>
<keyword evidence="8 15" id="KW-0547">Nucleotide-binding</keyword>
<evidence type="ECO:0000256" key="1">
    <source>
        <dbReference type="ARBA" id="ARBA00004496"/>
    </source>
</evidence>
<keyword evidence="4 15" id="KW-0963">Cytoplasm</keyword>
<dbReference type="InterPro" id="IPR036690">
    <property type="entry name" value="Fdx_antiC-bd_sf"/>
</dbReference>
<dbReference type="SMART" id="SM00896">
    <property type="entry name" value="FDX-ACB"/>
    <property type="match status" value="1"/>
</dbReference>
<organism evidence="20 21">
    <name type="scientific">Chitinophaga arvensicola</name>
    <dbReference type="NCBI Taxonomy" id="29529"/>
    <lineage>
        <taxon>Bacteria</taxon>
        <taxon>Pseudomonadati</taxon>
        <taxon>Bacteroidota</taxon>
        <taxon>Chitinophagia</taxon>
        <taxon>Chitinophagales</taxon>
        <taxon>Chitinophagaceae</taxon>
        <taxon>Chitinophaga</taxon>
    </lineage>
</organism>
<dbReference type="NCBIfam" id="NF045760">
    <property type="entry name" value="YtpR"/>
    <property type="match status" value="1"/>
</dbReference>
<comment type="subunit">
    <text evidence="3 15">Tetramer of two alpha and two beta subunits.</text>
</comment>
<feature type="binding site" evidence="15">
    <location>
        <position position="481"/>
    </location>
    <ligand>
        <name>Mg(2+)</name>
        <dbReference type="ChEBI" id="CHEBI:18420"/>
        <note>shared with alpha subunit</note>
    </ligand>
</feature>
<dbReference type="Pfam" id="PF01588">
    <property type="entry name" value="tRNA_bind"/>
    <property type="match status" value="1"/>
</dbReference>
<dbReference type="SUPFAM" id="SSF56037">
    <property type="entry name" value="PheT/TilS domain"/>
    <property type="match status" value="1"/>
</dbReference>
<dbReference type="PANTHER" id="PTHR10947">
    <property type="entry name" value="PHENYLALANYL-TRNA SYNTHETASE BETA CHAIN AND LEUCINE-RICH REPEAT-CONTAINING PROTEIN 47"/>
    <property type="match status" value="1"/>
</dbReference>
<dbReference type="Gene3D" id="3.30.56.10">
    <property type="match status" value="2"/>
</dbReference>
<name>A0A1I0QGE7_9BACT</name>
<keyword evidence="11 16" id="KW-0694">RNA-binding</keyword>
<dbReference type="PANTHER" id="PTHR10947:SF0">
    <property type="entry name" value="PHENYLALANINE--TRNA LIGASE BETA SUBUNIT"/>
    <property type="match status" value="1"/>
</dbReference>
<comment type="subcellular location">
    <subcellularLocation>
        <location evidence="1 15">Cytoplasm</location>
    </subcellularLocation>
</comment>
<dbReference type="Pfam" id="PF03147">
    <property type="entry name" value="FDX-ACB"/>
    <property type="match status" value="1"/>
</dbReference>
<evidence type="ECO:0000256" key="15">
    <source>
        <dbReference type="HAMAP-Rule" id="MF_00283"/>
    </source>
</evidence>
<evidence type="ECO:0000256" key="5">
    <source>
        <dbReference type="ARBA" id="ARBA00022555"/>
    </source>
</evidence>
<evidence type="ECO:0000256" key="12">
    <source>
        <dbReference type="ARBA" id="ARBA00022917"/>
    </source>
</evidence>
<dbReference type="InterPro" id="IPR045060">
    <property type="entry name" value="Phe-tRNA-ligase_IIc_bsu"/>
</dbReference>
<evidence type="ECO:0000256" key="13">
    <source>
        <dbReference type="ARBA" id="ARBA00023146"/>
    </source>
</evidence>
<dbReference type="EC" id="6.1.1.20" evidence="15"/>
<dbReference type="SUPFAM" id="SSF55681">
    <property type="entry name" value="Class II aaRS and biotin synthetases"/>
    <property type="match status" value="1"/>
</dbReference>
<dbReference type="Proteomes" id="UP000199310">
    <property type="component" value="Unassembled WGS sequence"/>
</dbReference>
<dbReference type="InterPro" id="IPR041616">
    <property type="entry name" value="PheRS_beta_core"/>
</dbReference>
<protein>
    <recommendedName>
        <fullName evidence="15">Phenylalanine--tRNA ligase beta subunit</fullName>
        <ecNumber evidence="15">6.1.1.20</ecNumber>
    </recommendedName>
    <alternativeName>
        <fullName evidence="15">Phenylalanyl-tRNA synthetase beta subunit</fullName>
        <shortName evidence="15">PheRS</shortName>
    </alternativeName>
</protein>
<reference evidence="21" key="1">
    <citation type="submission" date="2016-10" db="EMBL/GenBank/DDBJ databases">
        <authorList>
            <person name="Varghese N."/>
            <person name="Submissions S."/>
        </authorList>
    </citation>
    <scope>NUCLEOTIDE SEQUENCE [LARGE SCALE GENOMIC DNA]</scope>
    <source>
        <strain evidence="21">DSM 3695</strain>
    </source>
</reference>
<dbReference type="Gene3D" id="2.40.50.140">
    <property type="entry name" value="Nucleic acid-binding proteins"/>
    <property type="match status" value="1"/>
</dbReference>
<keyword evidence="7 15" id="KW-0479">Metal-binding</keyword>
<evidence type="ECO:0000259" key="19">
    <source>
        <dbReference type="PROSITE" id="PS51483"/>
    </source>
</evidence>
<dbReference type="Pfam" id="PF03484">
    <property type="entry name" value="B5"/>
    <property type="match status" value="1"/>
</dbReference>
<dbReference type="Gene3D" id="3.30.930.10">
    <property type="entry name" value="Bira Bifunctional Protein, Domain 2"/>
    <property type="match status" value="1"/>
</dbReference>
<dbReference type="SUPFAM" id="SSF46955">
    <property type="entry name" value="Putative DNA-binding domain"/>
    <property type="match status" value="1"/>
</dbReference>
<dbReference type="PROSITE" id="PS51483">
    <property type="entry name" value="B5"/>
    <property type="match status" value="1"/>
</dbReference>
<keyword evidence="13 15" id="KW-0030">Aminoacyl-tRNA synthetase</keyword>
<dbReference type="InterPro" id="IPR002547">
    <property type="entry name" value="tRNA-bd_dom"/>
</dbReference>
<evidence type="ECO:0000259" key="17">
    <source>
        <dbReference type="PROSITE" id="PS50886"/>
    </source>
</evidence>
<dbReference type="SUPFAM" id="SSF50249">
    <property type="entry name" value="Nucleic acid-binding proteins"/>
    <property type="match status" value="1"/>
</dbReference>
<keyword evidence="5 16" id="KW-0820">tRNA-binding</keyword>
<evidence type="ECO:0000256" key="2">
    <source>
        <dbReference type="ARBA" id="ARBA00008653"/>
    </source>
</evidence>
<comment type="cofactor">
    <cofactor evidence="15">
        <name>Mg(2+)</name>
        <dbReference type="ChEBI" id="CHEBI:18420"/>
    </cofactor>
    <text evidence="15">Binds 2 magnesium ions per tetramer.</text>
</comment>
<dbReference type="SMART" id="SM00873">
    <property type="entry name" value="B3_4"/>
    <property type="match status" value="1"/>
</dbReference>
<evidence type="ECO:0000256" key="4">
    <source>
        <dbReference type="ARBA" id="ARBA00022490"/>
    </source>
</evidence>
<evidence type="ECO:0000256" key="11">
    <source>
        <dbReference type="ARBA" id="ARBA00022884"/>
    </source>
</evidence>
<gene>
    <name evidence="15" type="primary">pheT</name>
    <name evidence="20" type="ORF">SAMN04488122_1450</name>
</gene>
<evidence type="ECO:0000256" key="7">
    <source>
        <dbReference type="ARBA" id="ARBA00022723"/>
    </source>
</evidence>
<evidence type="ECO:0000256" key="16">
    <source>
        <dbReference type="PROSITE-ProRule" id="PRU00209"/>
    </source>
</evidence>
<proteinExistence type="inferred from homology"/>
<evidence type="ECO:0000313" key="21">
    <source>
        <dbReference type="Proteomes" id="UP000199310"/>
    </source>
</evidence>
<evidence type="ECO:0000256" key="14">
    <source>
        <dbReference type="ARBA" id="ARBA00049255"/>
    </source>
</evidence>
<feature type="binding site" evidence="15">
    <location>
        <position position="480"/>
    </location>
    <ligand>
        <name>Mg(2+)</name>
        <dbReference type="ChEBI" id="CHEBI:18420"/>
        <note>shared with alpha subunit</note>
    </ligand>
</feature>
<dbReference type="FunFam" id="3.30.70.380:FF:000001">
    <property type="entry name" value="Phenylalanine--tRNA ligase beta subunit"/>
    <property type="match status" value="1"/>
</dbReference>
<dbReference type="InterPro" id="IPR005146">
    <property type="entry name" value="B3/B4_tRNA-bd"/>
</dbReference>
<dbReference type="AlphaFoldDB" id="A0A1I0QGE7"/>
<dbReference type="OrthoDB" id="9805455at2"/>
<dbReference type="GO" id="GO:0000287">
    <property type="term" value="F:magnesium ion binding"/>
    <property type="evidence" value="ECO:0007669"/>
    <property type="project" value="UniProtKB-UniRule"/>
</dbReference>
<dbReference type="NCBIfam" id="TIGR00472">
    <property type="entry name" value="pheT_bact"/>
    <property type="match status" value="1"/>
</dbReference>
<dbReference type="InterPro" id="IPR009061">
    <property type="entry name" value="DNA-bd_dom_put_sf"/>
</dbReference>
<dbReference type="InterPro" id="IPR005147">
    <property type="entry name" value="tRNA_synthase_B5-dom"/>
</dbReference>
<dbReference type="GO" id="GO:0005524">
    <property type="term" value="F:ATP binding"/>
    <property type="evidence" value="ECO:0007669"/>
    <property type="project" value="UniProtKB-UniRule"/>
</dbReference>
<sequence>MTISYNWLCDYLPVKPTPEELSTILTRIGLEVESLEKFEAVKGSLAGLVIGEVLTAEKHPNADKLRLTTVNTGNGEPLHIVCGAPNVAVGQKVVVAPIGTTIYPLDGEPLTMKKAKIRGEESQGMICAEDEIGLGNSHDGIMVLDASLQPGTPASEVFKPAQDYIFEIGLTPNRMDAMSHIGVAKDVCAFLNNIEQTHKYQVQLPEIKALPKADAPLSISVTIENTDACPRYSGISITGVQVAPSPEWLKARLTAIGVRPINNIVDITNFILHETGQPLHAFDAAAVKDNAVVVKNLPAGTPFVTLDDKERKLDAADLMICNGAGEGMCIAGVFGGAHSGVSDNTHNIFLESAFFSAGGIRTTSFRHGLRTDAATRFEKGVDISNVVFALQRAASLICELSGGKAASDIIDVYPSVKVKTQVETTYNYIRKLSGGNYPDDKIKNILRSLGFELLAETAEGFRVSVPFSKPDISLPADLVEEVMRIDGLDNIEIPSKITISPALSAQPDAESVKEKVADYLAANGFNEIFTNSITNSKYYTPEVLETAVKMMNSLTVELDIMRPSMLETGLESVAHNLNRKNEDLLFFEFGKTYQVLEKGYGENNHLVLYLTGKQTAETWLHKSSPVDFYFLKGFVINILKQLGYKQFVWAENTEAGLQPAWDIKVKNQVVVTLGGVPAAKLKQFDIKQAVWFATFNWDKILGLLQKSDNFYKEIPKFQAVRRDLALVLDKSVKFAAVEAATRSVKSSLLQQVNLFDVFESEKLGANKKSYAVSFTFLDPQKTLTDKEIDSVMDKLIKTFETQLQAEIRK</sequence>
<dbReference type="InterPro" id="IPR012340">
    <property type="entry name" value="NA-bd_OB-fold"/>
</dbReference>
<keyword evidence="10 15" id="KW-0460">Magnesium</keyword>
<keyword evidence="6 15" id="KW-0436">Ligase</keyword>
<evidence type="ECO:0000256" key="10">
    <source>
        <dbReference type="ARBA" id="ARBA00022842"/>
    </source>
</evidence>
<dbReference type="SUPFAM" id="SSF54991">
    <property type="entry name" value="Anticodon-binding domain of PheRS"/>
    <property type="match status" value="1"/>
</dbReference>
<dbReference type="CDD" id="cd00769">
    <property type="entry name" value="PheRS_beta_core"/>
    <property type="match status" value="1"/>
</dbReference>
<keyword evidence="21" id="KW-1185">Reference proteome</keyword>
<feature type="binding site" evidence="15">
    <location>
        <position position="477"/>
    </location>
    <ligand>
        <name>Mg(2+)</name>
        <dbReference type="ChEBI" id="CHEBI:18420"/>
        <note>shared with alpha subunit</note>
    </ligand>
</feature>
<evidence type="ECO:0000256" key="6">
    <source>
        <dbReference type="ARBA" id="ARBA00022598"/>
    </source>
</evidence>
<keyword evidence="12 15" id="KW-0648">Protein biosynthesis</keyword>
<dbReference type="SMART" id="SM00874">
    <property type="entry name" value="B5"/>
    <property type="match status" value="1"/>
</dbReference>
<dbReference type="GO" id="GO:0000049">
    <property type="term" value="F:tRNA binding"/>
    <property type="evidence" value="ECO:0007669"/>
    <property type="project" value="UniProtKB-UniRule"/>
</dbReference>
<dbReference type="PROSITE" id="PS51447">
    <property type="entry name" value="FDX_ACB"/>
    <property type="match status" value="1"/>
</dbReference>
<feature type="domain" description="TRNA-binding" evidence="17">
    <location>
        <begin position="42"/>
        <end position="155"/>
    </location>
</feature>
<dbReference type="InterPro" id="IPR005121">
    <property type="entry name" value="Fdx_antiC-bd"/>
</dbReference>
<dbReference type="GO" id="GO:0004826">
    <property type="term" value="F:phenylalanine-tRNA ligase activity"/>
    <property type="evidence" value="ECO:0007669"/>
    <property type="project" value="UniProtKB-UniRule"/>
</dbReference>
<dbReference type="EMBL" id="FOJG01000001">
    <property type="protein sequence ID" value="SEW26043.1"/>
    <property type="molecule type" value="Genomic_DNA"/>
</dbReference>
<feature type="domain" description="B5" evidence="19">
    <location>
        <begin position="417"/>
        <end position="493"/>
    </location>
</feature>
<accession>A0A1I0QGE7</accession>
<dbReference type="Pfam" id="PF03483">
    <property type="entry name" value="B3_4"/>
    <property type="match status" value="1"/>
</dbReference>
<dbReference type="PROSITE" id="PS50886">
    <property type="entry name" value="TRBD"/>
    <property type="match status" value="1"/>
</dbReference>
<evidence type="ECO:0000256" key="3">
    <source>
        <dbReference type="ARBA" id="ARBA00011209"/>
    </source>
</evidence>
<dbReference type="InterPro" id="IPR045864">
    <property type="entry name" value="aa-tRNA-synth_II/BPL/LPL"/>
</dbReference>
<dbReference type="STRING" id="29529.SAMN04488122_1450"/>
<feature type="binding site" evidence="15">
    <location>
        <position position="471"/>
    </location>
    <ligand>
        <name>Mg(2+)</name>
        <dbReference type="ChEBI" id="CHEBI:18420"/>
        <note>shared with alpha subunit</note>
    </ligand>
</feature>
<comment type="similarity">
    <text evidence="2 15">Belongs to the phenylalanyl-tRNA synthetase beta subunit family. Type 1 subfamily.</text>
</comment>
<comment type="catalytic activity">
    <reaction evidence="14 15">
        <text>tRNA(Phe) + L-phenylalanine + ATP = L-phenylalanyl-tRNA(Phe) + AMP + diphosphate + H(+)</text>
        <dbReference type="Rhea" id="RHEA:19413"/>
        <dbReference type="Rhea" id="RHEA-COMP:9668"/>
        <dbReference type="Rhea" id="RHEA-COMP:9699"/>
        <dbReference type="ChEBI" id="CHEBI:15378"/>
        <dbReference type="ChEBI" id="CHEBI:30616"/>
        <dbReference type="ChEBI" id="CHEBI:33019"/>
        <dbReference type="ChEBI" id="CHEBI:58095"/>
        <dbReference type="ChEBI" id="CHEBI:78442"/>
        <dbReference type="ChEBI" id="CHEBI:78531"/>
        <dbReference type="ChEBI" id="CHEBI:456215"/>
        <dbReference type="EC" id="6.1.1.20"/>
    </reaction>
</comment>
<dbReference type="Gene3D" id="3.50.40.10">
    <property type="entry name" value="Phenylalanyl-trna Synthetase, Chain B, domain 3"/>
    <property type="match status" value="1"/>
</dbReference>
<evidence type="ECO:0000259" key="18">
    <source>
        <dbReference type="PROSITE" id="PS51447"/>
    </source>
</evidence>
<dbReference type="FunFam" id="2.40.50.140:FF:000045">
    <property type="entry name" value="Phenylalanine--tRNA ligase beta subunit"/>
    <property type="match status" value="1"/>
</dbReference>
<feature type="domain" description="FDX-ACB" evidence="18">
    <location>
        <begin position="715"/>
        <end position="808"/>
    </location>
</feature>
<dbReference type="Gene3D" id="3.30.70.380">
    <property type="entry name" value="Ferrodoxin-fold anticodon-binding domain"/>
    <property type="match status" value="1"/>
</dbReference>
<dbReference type="InterPro" id="IPR033714">
    <property type="entry name" value="tRNA_bind_bactPheRS"/>
</dbReference>
<dbReference type="CDD" id="cd02796">
    <property type="entry name" value="tRNA_bind_bactPheRS"/>
    <property type="match status" value="1"/>
</dbReference>
<dbReference type="InterPro" id="IPR004532">
    <property type="entry name" value="Phe-tRNA-ligase_IIc_bsu_bact"/>
</dbReference>
<dbReference type="GO" id="GO:0009328">
    <property type="term" value="C:phenylalanine-tRNA ligase complex"/>
    <property type="evidence" value="ECO:0007669"/>
    <property type="project" value="TreeGrafter"/>
</dbReference>
<dbReference type="InterPro" id="IPR020825">
    <property type="entry name" value="Phe-tRNA_synthase-like_B3/B4"/>
</dbReference>
<dbReference type="RefSeq" id="WP_089892448.1">
    <property type="nucleotide sequence ID" value="NZ_FOJG01000001.1"/>
</dbReference>
<dbReference type="Pfam" id="PF17759">
    <property type="entry name" value="tRNA_synthFbeta"/>
    <property type="match status" value="1"/>
</dbReference>
<keyword evidence="9 15" id="KW-0067">ATP-binding</keyword>
<evidence type="ECO:0000313" key="20">
    <source>
        <dbReference type="EMBL" id="SEW26043.1"/>
    </source>
</evidence>
<dbReference type="HAMAP" id="MF_00283">
    <property type="entry name" value="Phe_tRNA_synth_beta1"/>
    <property type="match status" value="1"/>
</dbReference>
<evidence type="ECO:0000256" key="8">
    <source>
        <dbReference type="ARBA" id="ARBA00022741"/>
    </source>
</evidence>
<dbReference type="GO" id="GO:0006432">
    <property type="term" value="P:phenylalanyl-tRNA aminoacylation"/>
    <property type="evidence" value="ECO:0007669"/>
    <property type="project" value="UniProtKB-UniRule"/>
</dbReference>